<protein>
    <submittedName>
        <fullName evidence="3">Uncharacterized protein</fullName>
    </submittedName>
</protein>
<name>A0A7R9ZS62_9STRA</name>
<dbReference type="EMBL" id="HBEF01022589">
    <property type="protein sequence ID" value="CAD8341838.1"/>
    <property type="molecule type" value="Transcribed_RNA"/>
</dbReference>
<sequence length="109" mass="12607">MVMEIALRRQVSDHPRDGSDGRYRIRPFTRSPTNSFPSHTMQHLSPLFPILGRCRRGSPMSLAGIQPAMRITIHPLDCPLFFFFAFFPRINSFAFLFVSWKQTPTQIPI</sequence>
<keyword evidence="2" id="KW-1133">Transmembrane helix</keyword>
<evidence type="ECO:0000256" key="1">
    <source>
        <dbReference type="SAM" id="MobiDB-lite"/>
    </source>
</evidence>
<gene>
    <name evidence="3" type="ORF">CAUS1442_LOCUS13973</name>
</gene>
<evidence type="ECO:0000313" key="3">
    <source>
        <dbReference type="EMBL" id="CAD8341838.1"/>
    </source>
</evidence>
<reference evidence="3" key="1">
    <citation type="submission" date="2021-01" db="EMBL/GenBank/DDBJ databases">
        <authorList>
            <person name="Corre E."/>
            <person name="Pelletier E."/>
            <person name="Niang G."/>
            <person name="Scheremetjew M."/>
            <person name="Finn R."/>
            <person name="Kale V."/>
            <person name="Holt S."/>
            <person name="Cochrane G."/>
            <person name="Meng A."/>
            <person name="Brown T."/>
            <person name="Cohen L."/>
        </authorList>
    </citation>
    <scope>NUCLEOTIDE SEQUENCE</scope>
    <source>
        <strain evidence="3">CCMP3328</strain>
    </source>
</reference>
<dbReference type="AlphaFoldDB" id="A0A7R9ZS62"/>
<organism evidence="3">
    <name type="scientific">Craspedostauros australis</name>
    <dbReference type="NCBI Taxonomy" id="1486917"/>
    <lineage>
        <taxon>Eukaryota</taxon>
        <taxon>Sar</taxon>
        <taxon>Stramenopiles</taxon>
        <taxon>Ochrophyta</taxon>
        <taxon>Bacillariophyta</taxon>
        <taxon>Bacillariophyceae</taxon>
        <taxon>Bacillariophycidae</taxon>
        <taxon>Naviculales</taxon>
        <taxon>Naviculaceae</taxon>
        <taxon>Craspedostauros</taxon>
    </lineage>
</organism>
<accession>A0A7R9ZS62</accession>
<keyword evidence="2" id="KW-0812">Transmembrane</keyword>
<feature type="compositionally biased region" description="Basic and acidic residues" evidence="1">
    <location>
        <begin position="1"/>
        <end position="23"/>
    </location>
</feature>
<feature type="transmembrane region" description="Helical" evidence="2">
    <location>
        <begin position="80"/>
        <end position="100"/>
    </location>
</feature>
<proteinExistence type="predicted"/>
<keyword evidence="2" id="KW-0472">Membrane</keyword>
<feature type="region of interest" description="Disordered" evidence="1">
    <location>
        <begin position="1"/>
        <end position="24"/>
    </location>
</feature>
<evidence type="ECO:0000256" key="2">
    <source>
        <dbReference type="SAM" id="Phobius"/>
    </source>
</evidence>